<organism evidence="1">
    <name type="scientific">Arundo donax</name>
    <name type="common">Giant reed</name>
    <name type="synonym">Donax arundinaceus</name>
    <dbReference type="NCBI Taxonomy" id="35708"/>
    <lineage>
        <taxon>Eukaryota</taxon>
        <taxon>Viridiplantae</taxon>
        <taxon>Streptophyta</taxon>
        <taxon>Embryophyta</taxon>
        <taxon>Tracheophyta</taxon>
        <taxon>Spermatophyta</taxon>
        <taxon>Magnoliopsida</taxon>
        <taxon>Liliopsida</taxon>
        <taxon>Poales</taxon>
        <taxon>Poaceae</taxon>
        <taxon>PACMAD clade</taxon>
        <taxon>Arundinoideae</taxon>
        <taxon>Arundineae</taxon>
        <taxon>Arundo</taxon>
    </lineage>
</organism>
<reference evidence="1" key="1">
    <citation type="submission" date="2014-09" db="EMBL/GenBank/DDBJ databases">
        <authorList>
            <person name="Magalhaes I.L.F."/>
            <person name="Oliveira U."/>
            <person name="Santos F.R."/>
            <person name="Vidigal T.H.D.A."/>
            <person name="Brescovit A.D."/>
            <person name="Santos A.J."/>
        </authorList>
    </citation>
    <scope>NUCLEOTIDE SEQUENCE</scope>
    <source>
        <tissue evidence="1">Shoot tissue taken approximately 20 cm above the soil surface</tissue>
    </source>
</reference>
<evidence type="ECO:0000313" key="1">
    <source>
        <dbReference type="EMBL" id="JAD38589.1"/>
    </source>
</evidence>
<protein>
    <submittedName>
        <fullName evidence="1">Uncharacterized protein</fullName>
    </submittedName>
</protein>
<sequence length="34" mass="3958">MTKSICQSLFPLFWRCVHTHAIETSVVNKIQLII</sequence>
<reference evidence="1" key="2">
    <citation type="journal article" date="2015" name="Data Brief">
        <title>Shoot transcriptome of the giant reed, Arundo donax.</title>
        <authorList>
            <person name="Barrero R.A."/>
            <person name="Guerrero F.D."/>
            <person name="Moolhuijzen P."/>
            <person name="Goolsby J.A."/>
            <person name="Tidwell J."/>
            <person name="Bellgard S.E."/>
            <person name="Bellgard M.I."/>
        </authorList>
    </citation>
    <scope>NUCLEOTIDE SEQUENCE</scope>
    <source>
        <tissue evidence="1">Shoot tissue taken approximately 20 cm above the soil surface</tissue>
    </source>
</reference>
<proteinExistence type="predicted"/>
<name>A0A0A8ZGV4_ARUDO</name>
<dbReference type="AlphaFoldDB" id="A0A0A8ZGV4"/>
<dbReference type="EMBL" id="GBRH01259306">
    <property type="protein sequence ID" value="JAD38589.1"/>
    <property type="molecule type" value="Transcribed_RNA"/>
</dbReference>
<accession>A0A0A8ZGV4</accession>